<evidence type="ECO:0000313" key="1">
    <source>
        <dbReference type="EMBL" id="SFZ76582.1"/>
    </source>
</evidence>
<evidence type="ECO:0000313" key="2">
    <source>
        <dbReference type="Proteomes" id="UP000186513"/>
    </source>
</evidence>
<organism evidence="1 2">
    <name type="scientific">Chitinimonas taiwanensis DSM 18899</name>
    <dbReference type="NCBI Taxonomy" id="1121279"/>
    <lineage>
        <taxon>Bacteria</taxon>
        <taxon>Pseudomonadati</taxon>
        <taxon>Pseudomonadota</taxon>
        <taxon>Betaproteobacteria</taxon>
        <taxon>Neisseriales</taxon>
        <taxon>Chitinibacteraceae</taxon>
        <taxon>Chitinimonas</taxon>
    </lineage>
</organism>
<keyword evidence="2" id="KW-1185">Reference proteome</keyword>
<dbReference type="Gene3D" id="2.30.110.10">
    <property type="entry name" value="Electron Transport, Fmn-binding Protein, Chain A"/>
    <property type="match status" value="1"/>
</dbReference>
<reference evidence="1 2" key="1">
    <citation type="submission" date="2016-11" db="EMBL/GenBank/DDBJ databases">
        <authorList>
            <person name="Jaros S."/>
            <person name="Januszkiewicz K."/>
            <person name="Wedrychowicz H."/>
        </authorList>
    </citation>
    <scope>NUCLEOTIDE SEQUENCE [LARGE SCALE GENOMIC DNA]</scope>
    <source>
        <strain evidence="1 2">DSM 18899</strain>
    </source>
</reference>
<gene>
    <name evidence="1" type="ORF">SAMN02745887_02018</name>
</gene>
<dbReference type="SUPFAM" id="SSF50475">
    <property type="entry name" value="FMN-binding split barrel"/>
    <property type="match status" value="1"/>
</dbReference>
<dbReference type="RefSeq" id="WP_072428525.1">
    <property type="nucleotide sequence ID" value="NZ_FPKR01000007.1"/>
</dbReference>
<sequence>MSSFATTPLTRVRRAAERADYQQATVEAILDAGWVCQVAFSVDGQPHCLPTAHWRVGDTLYIHGSNGSRMMRALAEGTPACVNVTLLDGLVLARSAFNHSMNYRSAMLYGSFRKVEDAAEKWASFEAFMDKVEAGRRALVRMPDANEFAATSVLALTIREAVAKQRSGPPEDDVADLGLPVWAGVWPLETRFGTPIPDPATASCPA</sequence>
<dbReference type="PANTHER" id="PTHR34071:SF2">
    <property type="entry name" value="FLAVIN-NUCLEOTIDE-BINDING PROTEIN"/>
    <property type="match status" value="1"/>
</dbReference>
<dbReference type="InterPro" id="IPR024747">
    <property type="entry name" value="Pyridox_Oxase-rel"/>
</dbReference>
<protein>
    <recommendedName>
        <fullName evidence="3">Nitroimidazol reductase NimA, pyridoxamine 5'-phosphate oxidase superfamily</fullName>
    </recommendedName>
</protein>
<dbReference type="OrthoDB" id="116031at2"/>
<dbReference type="PANTHER" id="PTHR34071">
    <property type="entry name" value="5-NITROIMIDAZOLE ANTIBIOTICS RESISTANCE PROTEIN, NIMA-FAMILY-RELATED PROTEIN-RELATED"/>
    <property type="match status" value="1"/>
</dbReference>
<dbReference type="Pfam" id="PF12900">
    <property type="entry name" value="Pyridox_ox_2"/>
    <property type="match status" value="1"/>
</dbReference>
<dbReference type="EMBL" id="FPKR01000007">
    <property type="protein sequence ID" value="SFZ76582.1"/>
    <property type="molecule type" value="Genomic_DNA"/>
</dbReference>
<dbReference type="STRING" id="1121279.SAMN02745887_02018"/>
<accession>A0A1K2HIJ3</accession>
<name>A0A1K2HIJ3_9NEIS</name>
<evidence type="ECO:0008006" key="3">
    <source>
        <dbReference type="Google" id="ProtNLM"/>
    </source>
</evidence>
<dbReference type="InterPro" id="IPR012349">
    <property type="entry name" value="Split_barrel_FMN-bd"/>
</dbReference>
<dbReference type="AlphaFoldDB" id="A0A1K2HIJ3"/>
<dbReference type="Proteomes" id="UP000186513">
    <property type="component" value="Unassembled WGS sequence"/>
</dbReference>
<proteinExistence type="predicted"/>